<dbReference type="Pfam" id="PF08219">
    <property type="entry name" value="TOM13"/>
    <property type="match status" value="1"/>
</dbReference>
<gene>
    <name evidence="2" type="ORF">L227DRAFT_574740</name>
</gene>
<dbReference type="GO" id="GO:0005741">
    <property type="term" value="C:mitochondrial outer membrane"/>
    <property type="evidence" value="ECO:0007669"/>
    <property type="project" value="InterPro"/>
</dbReference>
<feature type="compositionally biased region" description="Polar residues" evidence="1">
    <location>
        <begin position="113"/>
        <end position="127"/>
    </location>
</feature>
<feature type="compositionally biased region" description="Low complexity" evidence="1">
    <location>
        <begin position="128"/>
        <end position="143"/>
    </location>
</feature>
<feature type="compositionally biased region" description="Low complexity" evidence="1">
    <location>
        <begin position="197"/>
        <end position="218"/>
    </location>
</feature>
<dbReference type="OrthoDB" id="5529571at2759"/>
<keyword evidence="3" id="KW-1185">Reference proteome</keyword>
<feature type="compositionally biased region" description="Basic and acidic residues" evidence="1">
    <location>
        <begin position="83"/>
        <end position="94"/>
    </location>
</feature>
<feature type="region of interest" description="Disordered" evidence="1">
    <location>
        <begin position="1"/>
        <end position="71"/>
    </location>
</feature>
<feature type="compositionally biased region" description="Basic residues" evidence="1">
    <location>
        <begin position="232"/>
        <end position="253"/>
    </location>
</feature>
<accession>A0A5C2SDA5</accession>
<name>A0A5C2SDA5_9APHY</name>
<evidence type="ECO:0008006" key="4">
    <source>
        <dbReference type="Google" id="ProtNLM"/>
    </source>
</evidence>
<dbReference type="STRING" id="1328759.A0A5C2SDA5"/>
<feature type="region of interest" description="Disordered" evidence="1">
    <location>
        <begin position="318"/>
        <end position="339"/>
    </location>
</feature>
<evidence type="ECO:0000256" key="1">
    <source>
        <dbReference type="SAM" id="MobiDB-lite"/>
    </source>
</evidence>
<feature type="region of interest" description="Disordered" evidence="1">
    <location>
        <begin position="83"/>
        <end position="256"/>
    </location>
</feature>
<dbReference type="GO" id="GO:0070096">
    <property type="term" value="P:mitochondrial outer membrane translocase complex assembly"/>
    <property type="evidence" value="ECO:0007669"/>
    <property type="project" value="TreeGrafter"/>
</dbReference>
<reference evidence="2" key="1">
    <citation type="journal article" date="2018" name="Genome Biol. Evol.">
        <title>Genomics and development of Lentinus tigrinus, a white-rot wood-decaying mushroom with dimorphic fruiting bodies.</title>
        <authorList>
            <person name="Wu B."/>
            <person name="Xu Z."/>
            <person name="Knudson A."/>
            <person name="Carlson A."/>
            <person name="Chen N."/>
            <person name="Kovaka S."/>
            <person name="LaButti K."/>
            <person name="Lipzen A."/>
            <person name="Pennachio C."/>
            <person name="Riley R."/>
            <person name="Schakwitz W."/>
            <person name="Umezawa K."/>
            <person name="Ohm R.A."/>
            <person name="Grigoriev I.V."/>
            <person name="Nagy L.G."/>
            <person name="Gibbons J."/>
            <person name="Hibbett D."/>
        </authorList>
    </citation>
    <scope>NUCLEOTIDE SEQUENCE [LARGE SCALE GENOMIC DNA]</scope>
    <source>
        <strain evidence="2">ALCF2SS1-6</strain>
    </source>
</reference>
<evidence type="ECO:0000313" key="2">
    <source>
        <dbReference type="EMBL" id="RPD61119.1"/>
    </source>
</evidence>
<feature type="compositionally biased region" description="Low complexity" evidence="1">
    <location>
        <begin position="40"/>
        <end position="59"/>
    </location>
</feature>
<dbReference type="GO" id="GO:0045040">
    <property type="term" value="P:protein insertion into mitochondrial outer membrane"/>
    <property type="evidence" value="ECO:0007669"/>
    <property type="project" value="TreeGrafter"/>
</dbReference>
<dbReference type="EMBL" id="ML122263">
    <property type="protein sequence ID" value="RPD61119.1"/>
    <property type="molecule type" value="Genomic_DNA"/>
</dbReference>
<feature type="compositionally biased region" description="Low complexity" evidence="1">
    <location>
        <begin position="318"/>
        <end position="333"/>
    </location>
</feature>
<sequence>MSEHLNREEEDLLQSALSTAFSPAPLPRQSAAPEPEPQTSADASPPESSALAPPDAPASGGEADATEEAWKAEYEAHLVEWRRQSAEQRQKAEATRAQWETIREQERKEGKSRQSVLSESTSGWENLSGSVAASAAPTSPSPADARDLVSGEGQGEHSKDYLESVLPGASTSTSPEHEKSPSQPASEPESKQDKWDSMASSLTSSFPSMSFPSDPHSPISSTARRDLPPHHGQSHLHAAGHPHGHAHGHHYHHHPEAQQTATLSVFDSSLSPKTRTLALLSSVAINVLLPFVNGVMLGFGEIFAKNLVSWLGWKVPGTASASTSRGSGRVASGVGLGRK</sequence>
<organism evidence="2 3">
    <name type="scientific">Lentinus tigrinus ALCF2SS1-6</name>
    <dbReference type="NCBI Taxonomy" id="1328759"/>
    <lineage>
        <taxon>Eukaryota</taxon>
        <taxon>Fungi</taxon>
        <taxon>Dikarya</taxon>
        <taxon>Basidiomycota</taxon>
        <taxon>Agaricomycotina</taxon>
        <taxon>Agaricomycetes</taxon>
        <taxon>Polyporales</taxon>
        <taxon>Polyporaceae</taxon>
        <taxon>Lentinus</taxon>
    </lineage>
</organism>
<evidence type="ECO:0000313" key="3">
    <source>
        <dbReference type="Proteomes" id="UP000313359"/>
    </source>
</evidence>
<dbReference type="Proteomes" id="UP000313359">
    <property type="component" value="Unassembled WGS sequence"/>
</dbReference>
<dbReference type="InterPro" id="IPR013262">
    <property type="entry name" value="OMP_MIM1/TOM13_mt"/>
</dbReference>
<dbReference type="PANTHER" id="PTHR28241">
    <property type="entry name" value="MITOCHONDRIAL IMPORT PROTEIN 1"/>
    <property type="match status" value="1"/>
</dbReference>
<proteinExistence type="predicted"/>
<dbReference type="AlphaFoldDB" id="A0A5C2SDA5"/>
<feature type="compositionally biased region" description="Basic and acidic residues" evidence="1">
    <location>
        <begin position="144"/>
        <end position="162"/>
    </location>
</feature>
<feature type="compositionally biased region" description="Basic and acidic residues" evidence="1">
    <location>
        <begin position="101"/>
        <end position="112"/>
    </location>
</feature>
<protein>
    <recommendedName>
        <fullName evidence="4">TOM13-domain-containing protein</fullName>
    </recommendedName>
</protein>
<dbReference type="PANTHER" id="PTHR28241:SF1">
    <property type="entry name" value="MITOCHONDRIAL IMPORT PROTEIN 1"/>
    <property type="match status" value="1"/>
</dbReference>